<feature type="region of interest" description="Disordered" evidence="1">
    <location>
        <begin position="1"/>
        <end position="41"/>
    </location>
</feature>
<dbReference type="Proteomes" id="UP000193467">
    <property type="component" value="Unassembled WGS sequence"/>
</dbReference>
<reference evidence="2 3" key="1">
    <citation type="submission" date="2016-07" db="EMBL/GenBank/DDBJ databases">
        <title>Pervasive Adenine N6-methylation of Active Genes in Fungi.</title>
        <authorList>
            <consortium name="DOE Joint Genome Institute"/>
            <person name="Mondo S.J."/>
            <person name="Dannebaum R.O."/>
            <person name="Kuo R.C."/>
            <person name="Labutti K."/>
            <person name="Haridas S."/>
            <person name="Kuo A."/>
            <person name="Salamov A."/>
            <person name="Ahrendt S.R."/>
            <person name="Lipzen A."/>
            <person name="Sullivan W."/>
            <person name="Andreopoulos W.B."/>
            <person name="Clum A."/>
            <person name="Lindquist E."/>
            <person name="Daum C."/>
            <person name="Ramamoorthy G.K."/>
            <person name="Gryganskyi A."/>
            <person name="Culley D."/>
            <person name="Magnuson J.K."/>
            <person name="James T.Y."/>
            <person name="O'Malley M.A."/>
            <person name="Stajich J.E."/>
            <person name="Spatafora J.W."/>
            <person name="Visel A."/>
            <person name="Grigoriev I.V."/>
        </authorList>
    </citation>
    <scope>NUCLEOTIDE SEQUENCE [LARGE SCALE GENOMIC DNA]</scope>
    <source>
        <strain evidence="2 3">62-1032</strain>
    </source>
</reference>
<accession>A0A1Y2DGK4</accession>
<protein>
    <submittedName>
        <fullName evidence="2">Uncharacterized protein</fullName>
    </submittedName>
</protein>
<keyword evidence="3" id="KW-1185">Reference proteome</keyword>
<gene>
    <name evidence="2" type="ORF">BCR35DRAFT_203871</name>
</gene>
<evidence type="ECO:0000313" key="3">
    <source>
        <dbReference type="Proteomes" id="UP000193467"/>
    </source>
</evidence>
<name>A0A1Y2DGK4_9BASI</name>
<evidence type="ECO:0000313" key="2">
    <source>
        <dbReference type="EMBL" id="ORY58369.1"/>
    </source>
</evidence>
<dbReference type="AlphaFoldDB" id="A0A1Y2DGK4"/>
<evidence type="ECO:0000256" key="1">
    <source>
        <dbReference type="SAM" id="MobiDB-lite"/>
    </source>
</evidence>
<organism evidence="2 3">
    <name type="scientific">Leucosporidium creatinivorum</name>
    <dbReference type="NCBI Taxonomy" id="106004"/>
    <lineage>
        <taxon>Eukaryota</taxon>
        <taxon>Fungi</taxon>
        <taxon>Dikarya</taxon>
        <taxon>Basidiomycota</taxon>
        <taxon>Pucciniomycotina</taxon>
        <taxon>Microbotryomycetes</taxon>
        <taxon>Leucosporidiales</taxon>
        <taxon>Leucosporidium</taxon>
    </lineage>
</organism>
<comment type="caution">
    <text evidence="2">The sequence shown here is derived from an EMBL/GenBank/DDBJ whole genome shotgun (WGS) entry which is preliminary data.</text>
</comment>
<feature type="compositionally biased region" description="Basic and acidic residues" evidence="1">
    <location>
        <begin position="31"/>
        <end position="41"/>
    </location>
</feature>
<dbReference type="EMBL" id="MCGR01000079">
    <property type="protein sequence ID" value="ORY58369.1"/>
    <property type="molecule type" value="Genomic_DNA"/>
</dbReference>
<proteinExistence type="predicted"/>
<sequence>MDEESDSDASSLSVHMEEEDSQDEAGQHPSEPTRAELDMPQHHPTVRATLTILDLRLPLGLLVISLALPRIHAFITTLRLRLQLRRPPPLARLANGNGMIRGMSRKVQASVRWPSRGGEERRRRRGNLVVVRGRSSLMNSRIVYLSSGGKQRRRANELAKRKVGRLA</sequence>
<dbReference type="InParanoid" id="A0A1Y2DGK4"/>